<name>A0A9P0PN58_ACAOB</name>
<dbReference type="AlphaFoldDB" id="A0A9P0PN58"/>
<gene>
    <name evidence="1" type="ORF">ACAOBT_LOCUS19833</name>
</gene>
<accession>A0A9P0PN58</accession>
<organism evidence="1 2">
    <name type="scientific">Acanthoscelides obtectus</name>
    <name type="common">Bean weevil</name>
    <name type="synonym">Bruchus obtectus</name>
    <dbReference type="NCBI Taxonomy" id="200917"/>
    <lineage>
        <taxon>Eukaryota</taxon>
        <taxon>Metazoa</taxon>
        <taxon>Ecdysozoa</taxon>
        <taxon>Arthropoda</taxon>
        <taxon>Hexapoda</taxon>
        <taxon>Insecta</taxon>
        <taxon>Pterygota</taxon>
        <taxon>Neoptera</taxon>
        <taxon>Endopterygota</taxon>
        <taxon>Coleoptera</taxon>
        <taxon>Polyphaga</taxon>
        <taxon>Cucujiformia</taxon>
        <taxon>Chrysomeloidea</taxon>
        <taxon>Chrysomelidae</taxon>
        <taxon>Bruchinae</taxon>
        <taxon>Bruchini</taxon>
        <taxon>Acanthoscelides</taxon>
    </lineage>
</organism>
<dbReference type="EMBL" id="CAKOFQ010007096">
    <property type="protein sequence ID" value="CAH1990705.1"/>
    <property type="molecule type" value="Genomic_DNA"/>
</dbReference>
<comment type="caution">
    <text evidence="1">The sequence shown here is derived from an EMBL/GenBank/DDBJ whole genome shotgun (WGS) entry which is preliminary data.</text>
</comment>
<evidence type="ECO:0000313" key="2">
    <source>
        <dbReference type="Proteomes" id="UP001152888"/>
    </source>
</evidence>
<protein>
    <submittedName>
        <fullName evidence="1">Uncharacterized protein</fullName>
    </submittedName>
</protein>
<sequence>MTVVRNLLKKHLPDSKSSLSDDACRNAFKDLNILTLPCVYILQCHTYLAIIQMSAHTIKI</sequence>
<reference evidence="1" key="1">
    <citation type="submission" date="2022-03" db="EMBL/GenBank/DDBJ databases">
        <authorList>
            <person name="Sayadi A."/>
        </authorList>
    </citation>
    <scope>NUCLEOTIDE SEQUENCE</scope>
</reference>
<evidence type="ECO:0000313" key="1">
    <source>
        <dbReference type="EMBL" id="CAH1990705.1"/>
    </source>
</evidence>
<keyword evidence="2" id="KW-1185">Reference proteome</keyword>
<proteinExistence type="predicted"/>
<dbReference type="Proteomes" id="UP001152888">
    <property type="component" value="Unassembled WGS sequence"/>
</dbReference>